<sequence length="61" mass="6192">MPGSATKIGTEKRRSEITGAIPASRLTNTPESLRTAASGAIGVVQMPPGAAKKSELIGEEA</sequence>
<evidence type="ECO:0000313" key="2">
    <source>
        <dbReference type="Proteomes" id="UP001500449"/>
    </source>
</evidence>
<organism evidence="1 2">
    <name type="scientific">Pseudonocardia ailaonensis</name>
    <dbReference type="NCBI Taxonomy" id="367279"/>
    <lineage>
        <taxon>Bacteria</taxon>
        <taxon>Bacillati</taxon>
        <taxon>Actinomycetota</taxon>
        <taxon>Actinomycetes</taxon>
        <taxon>Pseudonocardiales</taxon>
        <taxon>Pseudonocardiaceae</taxon>
        <taxon>Pseudonocardia</taxon>
    </lineage>
</organism>
<protein>
    <submittedName>
        <fullName evidence="1">Uncharacterized protein</fullName>
    </submittedName>
</protein>
<comment type="caution">
    <text evidence="1">The sequence shown here is derived from an EMBL/GenBank/DDBJ whole genome shotgun (WGS) entry which is preliminary data.</text>
</comment>
<dbReference type="Proteomes" id="UP001500449">
    <property type="component" value="Unassembled WGS sequence"/>
</dbReference>
<dbReference type="EMBL" id="BAAAQK010000018">
    <property type="protein sequence ID" value="GAA1861179.1"/>
    <property type="molecule type" value="Genomic_DNA"/>
</dbReference>
<keyword evidence="2" id="KW-1185">Reference proteome</keyword>
<gene>
    <name evidence="1" type="ORF">GCM10009836_46670</name>
</gene>
<accession>A0ABN2NBY7</accession>
<proteinExistence type="predicted"/>
<evidence type="ECO:0000313" key="1">
    <source>
        <dbReference type="EMBL" id="GAA1861179.1"/>
    </source>
</evidence>
<reference evidence="1 2" key="1">
    <citation type="journal article" date="2019" name="Int. J. Syst. Evol. Microbiol.">
        <title>The Global Catalogue of Microorganisms (GCM) 10K type strain sequencing project: providing services to taxonomists for standard genome sequencing and annotation.</title>
        <authorList>
            <consortium name="The Broad Institute Genomics Platform"/>
            <consortium name="The Broad Institute Genome Sequencing Center for Infectious Disease"/>
            <person name="Wu L."/>
            <person name="Ma J."/>
        </authorList>
    </citation>
    <scope>NUCLEOTIDE SEQUENCE [LARGE SCALE GENOMIC DNA]</scope>
    <source>
        <strain evidence="1 2">JCM 16009</strain>
    </source>
</reference>
<name>A0ABN2NBY7_9PSEU</name>